<feature type="compositionally biased region" description="Basic and acidic residues" evidence="1">
    <location>
        <begin position="269"/>
        <end position="280"/>
    </location>
</feature>
<feature type="compositionally biased region" description="Polar residues" evidence="1">
    <location>
        <begin position="338"/>
        <end position="355"/>
    </location>
</feature>
<feature type="region of interest" description="Disordered" evidence="1">
    <location>
        <begin position="1"/>
        <end position="20"/>
    </location>
</feature>
<evidence type="ECO:0000256" key="1">
    <source>
        <dbReference type="SAM" id="MobiDB-lite"/>
    </source>
</evidence>
<dbReference type="AlphaFoldDB" id="A0A0L0CN15"/>
<evidence type="ECO:0000313" key="3">
    <source>
        <dbReference type="Proteomes" id="UP000037069"/>
    </source>
</evidence>
<feature type="compositionally biased region" description="Basic residues" evidence="1">
    <location>
        <begin position="557"/>
        <end position="576"/>
    </location>
</feature>
<gene>
    <name evidence="2" type="ORF">FF38_01724</name>
</gene>
<dbReference type="EMBL" id="JRES01000264">
    <property type="protein sequence ID" value="KNC32834.1"/>
    <property type="molecule type" value="Genomic_DNA"/>
</dbReference>
<reference evidence="2 3" key="1">
    <citation type="journal article" date="2015" name="Nat. Commun.">
        <title>Lucilia cuprina genome unlocks parasitic fly biology to underpin future interventions.</title>
        <authorList>
            <person name="Anstead C.A."/>
            <person name="Korhonen P.K."/>
            <person name="Young N.D."/>
            <person name="Hall R.S."/>
            <person name="Jex A.R."/>
            <person name="Murali S.C."/>
            <person name="Hughes D.S."/>
            <person name="Lee S.F."/>
            <person name="Perry T."/>
            <person name="Stroehlein A.J."/>
            <person name="Ansell B.R."/>
            <person name="Breugelmans B."/>
            <person name="Hofmann A."/>
            <person name="Qu J."/>
            <person name="Dugan S."/>
            <person name="Lee S.L."/>
            <person name="Chao H."/>
            <person name="Dinh H."/>
            <person name="Han Y."/>
            <person name="Doddapaneni H.V."/>
            <person name="Worley K.C."/>
            <person name="Muzny D.M."/>
            <person name="Ioannidis P."/>
            <person name="Waterhouse R.M."/>
            <person name="Zdobnov E.M."/>
            <person name="James P.J."/>
            <person name="Bagnall N.H."/>
            <person name="Kotze A.C."/>
            <person name="Gibbs R.A."/>
            <person name="Richards S."/>
            <person name="Batterham P."/>
            <person name="Gasser R.B."/>
        </authorList>
    </citation>
    <scope>NUCLEOTIDE SEQUENCE [LARGE SCALE GENOMIC DNA]</scope>
    <source>
        <strain evidence="2 3">LS</strain>
        <tissue evidence="2">Full body</tissue>
    </source>
</reference>
<dbReference type="OrthoDB" id="7398970at2759"/>
<proteinExistence type="predicted"/>
<protein>
    <submittedName>
        <fullName evidence="2">Uncharacterized protein</fullName>
    </submittedName>
</protein>
<feature type="compositionally biased region" description="Polar residues" evidence="1">
    <location>
        <begin position="367"/>
        <end position="377"/>
    </location>
</feature>
<feature type="compositionally biased region" description="Acidic residues" evidence="1">
    <location>
        <begin position="236"/>
        <end position="254"/>
    </location>
</feature>
<feature type="compositionally biased region" description="Polar residues" evidence="1">
    <location>
        <begin position="537"/>
        <end position="549"/>
    </location>
</feature>
<sequence length="576" mass="64985">MVHETKQTSGKEKHHGHGDDEIALADDEIEEIEISQKKTMYDRITDVMEKFASTRVGQMMIEKTDRVLKVVEDTAKWSLPQDDNEIKLERPLPWIFFLTLIVWLRVFRIWLSVASYIVGAQPVTPHTIVYYMQTKRRRLRAIRVQGLKSIRSREIETTVMYSSNKNVTFMGKLRKLFDSAICKPGQHREVPARRIFAQDGKGSKEPATERSSKRPRDEEVDQNLTVDEMLEKYANEDSDNDSDYVPKEDEENDDSSTSNTSATSDEEAEKLKEEQTDDTNKGSNKSQSDDKSKEHKKDEIKENGGVKHRPKPKPLEETKTESQAAADSENDQIHTPKDTTNTNGSSENRQNSETPAATAEVAPHHTAMNTPKTSQNHLAAPQDNKQKSTPGHESAASLKPQIVTATKAVPLIPHPEKVENKSYRTITTQTAIELDWTITIKTEITHTKHYPKLESIDCSVNLAPTTSSHTKDYPKLDKLDCSVNLTPASSTEDIFYSPVGSPQDFHSIFHPAPIVKDATGAAQTSTPKEADRHESSSGETPETVNAANQKKNLNHPTHNKHHHHHHNAKNRNKNRR</sequence>
<dbReference type="Pfam" id="PF16091">
    <property type="entry name" value="DUF4820"/>
    <property type="match status" value="1"/>
</dbReference>
<feature type="compositionally biased region" description="Basic and acidic residues" evidence="1">
    <location>
        <begin position="287"/>
        <end position="305"/>
    </location>
</feature>
<name>A0A0L0CN15_LUCCU</name>
<feature type="compositionally biased region" description="Basic and acidic residues" evidence="1">
    <location>
        <begin position="201"/>
        <end position="217"/>
    </location>
</feature>
<feature type="region of interest" description="Disordered" evidence="1">
    <location>
        <begin position="519"/>
        <end position="576"/>
    </location>
</feature>
<keyword evidence="3" id="KW-1185">Reference proteome</keyword>
<dbReference type="Proteomes" id="UP000037069">
    <property type="component" value="Unassembled WGS sequence"/>
</dbReference>
<evidence type="ECO:0000313" key="2">
    <source>
        <dbReference type="EMBL" id="KNC32834.1"/>
    </source>
</evidence>
<feature type="compositionally biased region" description="Basic and acidic residues" evidence="1">
    <location>
        <begin position="1"/>
        <end position="11"/>
    </location>
</feature>
<organism evidence="2 3">
    <name type="scientific">Lucilia cuprina</name>
    <name type="common">Green bottle fly</name>
    <name type="synonym">Australian sheep blowfly</name>
    <dbReference type="NCBI Taxonomy" id="7375"/>
    <lineage>
        <taxon>Eukaryota</taxon>
        <taxon>Metazoa</taxon>
        <taxon>Ecdysozoa</taxon>
        <taxon>Arthropoda</taxon>
        <taxon>Hexapoda</taxon>
        <taxon>Insecta</taxon>
        <taxon>Pterygota</taxon>
        <taxon>Neoptera</taxon>
        <taxon>Endopterygota</taxon>
        <taxon>Diptera</taxon>
        <taxon>Brachycera</taxon>
        <taxon>Muscomorpha</taxon>
        <taxon>Oestroidea</taxon>
        <taxon>Calliphoridae</taxon>
        <taxon>Luciliinae</taxon>
        <taxon>Lucilia</taxon>
    </lineage>
</organism>
<accession>A0A0L0CN15</accession>
<comment type="caution">
    <text evidence="2">The sequence shown here is derived from an EMBL/GenBank/DDBJ whole genome shotgun (WGS) entry which is preliminary data.</text>
</comment>
<feature type="region of interest" description="Disordered" evidence="1">
    <location>
        <begin position="189"/>
        <end position="400"/>
    </location>
</feature>
<dbReference type="InterPro" id="IPR032150">
    <property type="entry name" value="DUF4820"/>
</dbReference>
<dbReference type="OMA" id="MVICTRP"/>